<dbReference type="AlphaFoldDB" id="A0A397TUI3"/>
<protein>
    <submittedName>
        <fullName evidence="1">Uncharacterized protein</fullName>
    </submittedName>
</protein>
<dbReference type="STRING" id="44941.A0A397TUI3"/>
<sequence length="410" mass="48429">WPKMPNPLTHRHSFSFSDSLKLAMIMPFILKRFLNIKHIKNTEINILKERLNESHTLIPIKLIECWTTVSKALKITFSKSFTQEEYKILQNILNDEINILILIFPNIFKNLPNVHIKMHLFQHARNFGTLVNTAVGIKELVHKTFKNMVQYTNKKQIERDLVYRYNTLQALRFIIDGGKDYRFPNHNCKLATMKFDTCISQLCSEWYAVNEISELQESDLDNTYTISQESNFTDIILYGKWSIQQVKKANFETKLTITNPLLRVLMNTYSNDLKMPAAIINMRIECYNYITYKILDNVSNYTQIKIHVGDIVEINEVEECQAYAIVKAIFRYKANNGNFYSFLILQWFKYSGYNERYLKCPLYYLQKPDEKKWFKVFPVSYVNKIPKNHFIHACTNSVLEIVMIVTIENI</sequence>
<name>A0A397TUI3_9GLOM</name>
<proteinExistence type="predicted"/>
<gene>
    <name evidence="1" type="ORF">C2G38_2130544</name>
</gene>
<dbReference type="Proteomes" id="UP000266673">
    <property type="component" value="Unassembled WGS sequence"/>
</dbReference>
<keyword evidence="2" id="KW-1185">Reference proteome</keyword>
<evidence type="ECO:0000313" key="1">
    <source>
        <dbReference type="EMBL" id="RIB00038.1"/>
    </source>
</evidence>
<organism evidence="1 2">
    <name type="scientific">Gigaspora rosea</name>
    <dbReference type="NCBI Taxonomy" id="44941"/>
    <lineage>
        <taxon>Eukaryota</taxon>
        <taxon>Fungi</taxon>
        <taxon>Fungi incertae sedis</taxon>
        <taxon>Mucoromycota</taxon>
        <taxon>Glomeromycotina</taxon>
        <taxon>Glomeromycetes</taxon>
        <taxon>Diversisporales</taxon>
        <taxon>Gigasporaceae</taxon>
        <taxon>Gigaspora</taxon>
    </lineage>
</organism>
<dbReference type="EMBL" id="QKWP01005559">
    <property type="protein sequence ID" value="RIB00038.1"/>
    <property type="molecule type" value="Genomic_DNA"/>
</dbReference>
<comment type="caution">
    <text evidence="1">The sequence shown here is derived from an EMBL/GenBank/DDBJ whole genome shotgun (WGS) entry which is preliminary data.</text>
</comment>
<dbReference type="OrthoDB" id="2440360at2759"/>
<accession>A0A397TUI3</accession>
<evidence type="ECO:0000313" key="2">
    <source>
        <dbReference type="Proteomes" id="UP000266673"/>
    </source>
</evidence>
<feature type="non-terminal residue" evidence="1">
    <location>
        <position position="1"/>
    </location>
</feature>
<reference evidence="1 2" key="1">
    <citation type="submission" date="2018-06" db="EMBL/GenBank/DDBJ databases">
        <title>Comparative genomics reveals the genomic features of Rhizophagus irregularis, R. cerebriforme, R. diaphanum and Gigaspora rosea, and their symbiotic lifestyle signature.</title>
        <authorList>
            <person name="Morin E."/>
            <person name="San Clemente H."/>
            <person name="Chen E.C.H."/>
            <person name="De La Providencia I."/>
            <person name="Hainaut M."/>
            <person name="Kuo A."/>
            <person name="Kohler A."/>
            <person name="Murat C."/>
            <person name="Tang N."/>
            <person name="Roy S."/>
            <person name="Loubradou J."/>
            <person name="Henrissat B."/>
            <person name="Grigoriev I.V."/>
            <person name="Corradi N."/>
            <person name="Roux C."/>
            <person name="Martin F.M."/>
        </authorList>
    </citation>
    <scope>NUCLEOTIDE SEQUENCE [LARGE SCALE GENOMIC DNA]</scope>
    <source>
        <strain evidence="1 2">DAOM 194757</strain>
    </source>
</reference>